<dbReference type="PANTHER" id="PTHR40780:SF2">
    <property type="entry name" value="DUF3669 DOMAIN-CONTAINING PROTEIN"/>
    <property type="match status" value="1"/>
</dbReference>
<name>A0A0D2BD61_9EURO</name>
<reference evidence="2 3" key="1">
    <citation type="submission" date="2015-01" db="EMBL/GenBank/DDBJ databases">
        <title>The Genome Sequence of Exophiala spinifera CBS89968.</title>
        <authorList>
            <consortium name="The Broad Institute Genomics Platform"/>
            <person name="Cuomo C."/>
            <person name="de Hoog S."/>
            <person name="Gorbushina A."/>
            <person name="Stielow B."/>
            <person name="Teixiera M."/>
            <person name="Abouelleil A."/>
            <person name="Chapman S.B."/>
            <person name="Priest M."/>
            <person name="Young S.K."/>
            <person name="Wortman J."/>
            <person name="Nusbaum C."/>
            <person name="Birren B."/>
        </authorList>
    </citation>
    <scope>NUCLEOTIDE SEQUENCE [LARGE SCALE GENOMIC DNA]</scope>
    <source>
        <strain evidence="2 3">CBS 89968</strain>
    </source>
</reference>
<dbReference type="EMBL" id="KN847495">
    <property type="protein sequence ID" value="KIW16520.1"/>
    <property type="molecule type" value="Genomic_DNA"/>
</dbReference>
<evidence type="ECO:0000313" key="2">
    <source>
        <dbReference type="EMBL" id="KIW16520.1"/>
    </source>
</evidence>
<dbReference type="OrthoDB" id="2993351at2759"/>
<dbReference type="Pfam" id="PF12417">
    <property type="entry name" value="DUF3669"/>
    <property type="match status" value="1"/>
</dbReference>
<proteinExistence type="predicted"/>
<dbReference type="HOGENOM" id="CLU_039531_0_0_1"/>
<dbReference type="RefSeq" id="XP_016236736.1">
    <property type="nucleotide sequence ID" value="XM_016380909.1"/>
</dbReference>
<evidence type="ECO:0000313" key="3">
    <source>
        <dbReference type="Proteomes" id="UP000053328"/>
    </source>
</evidence>
<organism evidence="2 3">
    <name type="scientific">Exophiala spinifera</name>
    <dbReference type="NCBI Taxonomy" id="91928"/>
    <lineage>
        <taxon>Eukaryota</taxon>
        <taxon>Fungi</taxon>
        <taxon>Dikarya</taxon>
        <taxon>Ascomycota</taxon>
        <taxon>Pezizomycotina</taxon>
        <taxon>Eurotiomycetes</taxon>
        <taxon>Chaetothyriomycetidae</taxon>
        <taxon>Chaetothyriales</taxon>
        <taxon>Herpotrichiellaceae</taxon>
        <taxon>Exophiala</taxon>
    </lineage>
</organism>
<dbReference type="VEuPathDB" id="FungiDB:PV08_06575"/>
<keyword evidence="3" id="KW-1185">Reference proteome</keyword>
<dbReference type="InterPro" id="IPR022137">
    <property type="entry name" value="Znf_prot_DUF3669"/>
</dbReference>
<sequence length="399" mass="45379">MARRRFIASSSDYEPPMTTEFEEDLTANLRLLSLLENPSSSPSAQSLPEPQQKQIELARMLSIKSVISTTSSFAEEQSKANESSVRTFRKIGAGACGIVFTVDGQSLSYKIGKTLDDDDALFNDYTMHQTIKRAVRQFSTEIEIPDVYGIIERDDTKWWNEHHDLYTTARDVVNLPAPVVITERILPLPAPTRTQLINHFCRENLQQSAKADSANKDCLVRPYLGSMKGRKTAFFSLRNFKLHLNQMIDIGLDYEMLAVSMGEVLAIMHWRAQTDARDIELVLGSSTTNTNQEENDGPSSENFVRRETRLFILDFNQVRKISMDDTGVADAVDAFFLNDPYYPRPCESSRVQQELWNSFVRSYLNTADTILGGHQVLQRKFIAEVISRTTEKRRVEAKE</sequence>
<dbReference type="GeneID" id="27333658"/>
<evidence type="ECO:0000259" key="1">
    <source>
        <dbReference type="Pfam" id="PF12417"/>
    </source>
</evidence>
<dbReference type="AlphaFoldDB" id="A0A0D2BD61"/>
<feature type="domain" description="DUF3669" evidence="1">
    <location>
        <begin position="310"/>
        <end position="372"/>
    </location>
</feature>
<gene>
    <name evidence="2" type="ORF">PV08_06575</name>
</gene>
<protein>
    <recommendedName>
        <fullName evidence="1">DUF3669 domain-containing protein</fullName>
    </recommendedName>
</protein>
<dbReference type="Proteomes" id="UP000053328">
    <property type="component" value="Unassembled WGS sequence"/>
</dbReference>
<dbReference type="PANTHER" id="PTHR40780">
    <property type="entry name" value="DUF3669 DOMAIN-CONTAINING PROTEIN"/>
    <property type="match status" value="1"/>
</dbReference>
<accession>A0A0D2BD61</accession>